<sequence>MEKGPLDKQTEELLTAYFRGELEGLELQRVEAWLAESEEHRQQYRRISADMLFWQWSLKEWKLDSSDAERRLKAVWNRKPGLSWKRYLTIAASVVILLFAGWWGFRHVDKNTEIPAEVFAKIEPITPRAVLVLSSGKQIDLAESHEQITEQNGMIVEVDSSGEIRYQRTDLQSEEIIYNKVIVPRSGEYFVTLCDGSKVWLNADTEFEFPVNFSETIREVRLKGEAYFQVAKDCQKPFIVKSGEYQLQVYGTEFNLNTYHTDRIEAVLVKGSIGFRANAGCKEIVLQPEQLGIANTGNGKTEVLDVDVYPYIAWKNKDMVFVNERLESIMEKIERWYDVNVFFQNERLKDLRFYGDMKRYSDIREILAYLEKSSDVRFQVNGRTLIVCEK</sequence>
<dbReference type="InterPro" id="IPR032508">
    <property type="entry name" value="FecR_C"/>
</dbReference>
<keyword evidence="1" id="KW-1133">Transmembrane helix</keyword>
<keyword evidence="1" id="KW-0812">Transmembrane</keyword>
<accession>A0A1Y3Y0A3</accession>
<dbReference type="RefSeq" id="WP_022160164.1">
    <property type="nucleotide sequence ID" value="NZ_CABJFF010000001.1"/>
</dbReference>
<name>A0A1Y3Y0A3_9BACT</name>
<dbReference type="Pfam" id="PF04773">
    <property type="entry name" value="FecR"/>
    <property type="match status" value="1"/>
</dbReference>
<feature type="domain" description="Protein FecR C-terminal" evidence="3">
    <location>
        <begin position="319"/>
        <end position="387"/>
    </location>
</feature>
<feature type="transmembrane region" description="Helical" evidence="1">
    <location>
        <begin position="87"/>
        <end position="105"/>
    </location>
</feature>
<feature type="domain" description="FecR protein" evidence="2">
    <location>
        <begin position="191"/>
        <end position="273"/>
    </location>
</feature>
<evidence type="ECO:0000256" key="1">
    <source>
        <dbReference type="SAM" id="Phobius"/>
    </source>
</evidence>
<comment type="caution">
    <text evidence="4">The sequence shown here is derived from an EMBL/GenBank/DDBJ whole genome shotgun (WGS) entry which is preliminary data.</text>
</comment>
<dbReference type="Pfam" id="PF16344">
    <property type="entry name" value="FecR_C"/>
    <property type="match status" value="1"/>
</dbReference>
<proteinExistence type="predicted"/>
<dbReference type="Gene3D" id="2.60.120.1440">
    <property type="match status" value="1"/>
</dbReference>
<evidence type="ECO:0000259" key="3">
    <source>
        <dbReference type="Pfam" id="PF16344"/>
    </source>
</evidence>
<dbReference type="EMBL" id="QRYC01000005">
    <property type="protein sequence ID" value="RGU57470.1"/>
    <property type="molecule type" value="Genomic_DNA"/>
</dbReference>
<dbReference type="GO" id="GO:0016989">
    <property type="term" value="F:sigma factor antagonist activity"/>
    <property type="evidence" value="ECO:0007669"/>
    <property type="project" value="TreeGrafter"/>
</dbReference>
<dbReference type="AlphaFoldDB" id="A0A1Y3Y0A3"/>
<keyword evidence="1" id="KW-0472">Membrane</keyword>
<gene>
    <name evidence="4" type="ORF">DWW57_05775</name>
</gene>
<dbReference type="InterPro" id="IPR006860">
    <property type="entry name" value="FecR"/>
</dbReference>
<protein>
    <submittedName>
        <fullName evidence="4">FecR family protein</fullName>
    </submittedName>
</protein>
<organism evidence="4 5">
    <name type="scientific">Odoribacter splanchnicus</name>
    <dbReference type="NCBI Taxonomy" id="28118"/>
    <lineage>
        <taxon>Bacteria</taxon>
        <taxon>Pseudomonadati</taxon>
        <taxon>Bacteroidota</taxon>
        <taxon>Bacteroidia</taxon>
        <taxon>Bacteroidales</taxon>
        <taxon>Odoribacteraceae</taxon>
        <taxon>Odoribacter</taxon>
    </lineage>
</organism>
<reference evidence="4 5" key="1">
    <citation type="submission" date="2018-08" db="EMBL/GenBank/DDBJ databases">
        <title>A genome reference for cultivated species of the human gut microbiota.</title>
        <authorList>
            <person name="Zou Y."/>
            <person name="Xue W."/>
            <person name="Luo G."/>
        </authorList>
    </citation>
    <scope>NUCLEOTIDE SEQUENCE [LARGE SCALE GENOMIC DNA]</scope>
    <source>
        <strain evidence="4 5">AF16-14</strain>
    </source>
</reference>
<dbReference type="PANTHER" id="PTHR30273:SF2">
    <property type="entry name" value="PROTEIN FECR"/>
    <property type="match status" value="1"/>
</dbReference>
<evidence type="ECO:0000313" key="5">
    <source>
        <dbReference type="Proteomes" id="UP000284243"/>
    </source>
</evidence>
<dbReference type="Gene3D" id="3.55.50.30">
    <property type="match status" value="1"/>
</dbReference>
<dbReference type="Proteomes" id="UP000284243">
    <property type="component" value="Unassembled WGS sequence"/>
</dbReference>
<dbReference type="PANTHER" id="PTHR30273">
    <property type="entry name" value="PERIPLASMIC SIGNAL SENSOR AND SIGMA FACTOR ACTIVATOR FECR-RELATED"/>
    <property type="match status" value="1"/>
</dbReference>
<evidence type="ECO:0000313" key="4">
    <source>
        <dbReference type="EMBL" id="RGU57470.1"/>
    </source>
</evidence>
<evidence type="ECO:0000259" key="2">
    <source>
        <dbReference type="Pfam" id="PF04773"/>
    </source>
</evidence>
<dbReference type="InterPro" id="IPR012373">
    <property type="entry name" value="Ferrdict_sens_TM"/>
</dbReference>